<dbReference type="SUPFAM" id="SSF55486">
    <property type="entry name" value="Metalloproteases ('zincins'), catalytic domain"/>
    <property type="match status" value="1"/>
</dbReference>
<dbReference type="OrthoDB" id="142939at2"/>
<keyword evidence="2" id="KW-0378">Hydrolase</keyword>
<gene>
    <name evidence="2" type="ORF">FH969_02190</name>
</gene>
<dbReference type="Pfam" id="PF10103">
    <property type="entry name" value="Zincin_2"/>
    <property type="match status" value="1"/>
</dbReference>
<dbReference type="Gene3D" id="1.20.150.30">
    <property type="entry name" value="Zincin-like metallopeptidase, N-terminal domain"/>
    <property type="match status" value="1"/>
</dbReference>
<dbReference type="GO" id="GO:0008237">
    <property type="term" value="F:metallopeptidase activity"/>
    <property type="evidence" value="ECO:0007669"/>
    <property type="project" value="UniProtKB-KW"/>
</dbReference>
<dbReference type="InterPro" id="IPR042271">
    <property type="entry name" value="Zinicin_2_N"/>
</dbReference>
<organism evidence="2 3">
    <name type="scientific">Miniimonas arenae</name>
    <dbReference type="NCBI Taxonomy" id="676201"/>
    <lineage>
        <taxon>Bacteria</taxon>
        <taxon>Bacillati</taxon>
        <taxon>Actinomycetota</taxon>
        <taxon>Actinomycetes</taxon>
        <taxon>Micrococcales</taxon>
        <taxon>Beutenbergiaceae</taxon>
        <taxon>Miniimonas</taxon>
    </lineage>
</organism>
<dbReference type="RefSeq" id="WP_139985810.1">
    <property type="nucleotide sequence ID" value="NZ_VENP01000004.1"/>
</dbReference>
<reference evidence="2 3" key="1">
    <citation type="submission" date="2019-06" db="EMBL/GenBank/DDBJ databases">
        <title>Draft genome sequence of Miniimonas arenae KCTC 19750T isolated from sea sand.</title>
        <authorList>
            <person name="Park S.-J."/>
        </authorList>
    </citation>
    <scope>NUCLEOTIDE SEQUENCE [LARGE SCALE GENOMIC DNA]</scope>
    <source>
        <strain evidence="2 3">KCTC 19750</strain>
    </source>
</reference>
<proteinExistence type="predicted"/>
<dbReference type="InterPro" id="IPR018766">
    <property type="entry name" value="Zinicin_2"/>
</dbReference>
<dbReference type="EMBL" id="VENP01000004">
    <property type="protein sequence ID" value="TNU76711.1"/>
    <property type="molecule type" value="Genomic_DNA"/>
</dbReference>
<keyword evidence="3" id="KW-1185">Reference proteome</keyword>
<evidence type="ECO:0000313" key="3">
    <source>
        <dbReference type="Proteomes" id="UP000313849"/>
    </source>
</evidence>
<dbReference type="GO" id="GO:0006508">
    <property type="term" value="P:proteolysis"/>
    <property type="evidence" value="ECO:0007669"/>
    <property type="project" value="UniProtKB-KW"/>
</dbReference>
<dbReference type="PANTHER" id="PTHR39420">
    <property type="match status" value="1"/>
</dbReference>
<evidence type="ECO:0000313" key="2">
    <source>
        <dbReference type="EMBL" id="TNU76711.1"/>
    </source>
</evidence>
<keyword evidence="2" id="KW-0645">Protease</keyword>
<name>A0A5C5BDX9_9MICO</name>
<accession>A0A5C5BDX9</accession>
<comment type="caution">
    <text evidence="2">The sequence shown here is derived from an EMBL/GenBank/DDBJ whole genome shotgun (WGS) entry which is preliminary data.</text>
</comment>
<feature type="region of interest" description="Disordered" evidence="1">
    <location>
        <begin position="191"/>
        <end position="226"/>
    </location>
</feature>
<dbReference type="AlphaFoldDB" id="A0A5C5BDX9"/>
<dbReference type="PANTHER" id="PTHR39420:SF1">
    <property type="entry name" value="HYDROLASE"/>
    <property type="match status" value="1"/>
</dbReference>
<evidence type="ECO:0000256" key="1">
    <source>
        <dbReference type="SAM" id="MobiDB-lite"/>
    </source>
</evidence>
<keyword evidence="2" id="KW-0482">Metalloprotease</keyword>
<protein>
    <submittedName>
        <fullName evidence="2">Zinc-dependent metalloprotease</fullName>
    </submittedName>
</protein>
<sequence>MARGTEGAVDWEHAARRAAGVVKAGPPIDRPGLEALVGSLRSSAVDAPAYVADVTGLTEAAERAADGRVLVVDRARWSAAAADTFRAMAGEALPTPRVPGAARVAGEQLGWALGLLSTRILGQYDPYVGDGRLLLVAPNVLAVQRQLDADAADFHLWVCLHEQTHAVQFAAAPWLGDHLVGVLQDVLRSQLGGDDDGEHDGEHGLVPDGADSAEPPDDDQADAGGGGLAGLLSRLTGATRSGTPEVPGLLEAILPREQQEQLTAAIAVMSLLEGHADVVMDEVGPRAIPTVRSIREAFERRRDERTLSTLVMRRLLGMDAKLLQYRNGAAFVRGVREQVGHAGLNAVWSGPEALPTPAEIADPAAWVTRVHG</sequence>
<dbReference type="Proteomes" id="UP000313849">
    <property type="component" value="Unassembled WGS sequence"/>
</dbReference>